<reference evidence="3 4" key="1">
    <citation type="submission" date="2019-02" db="EMBL/GenBank/DDBJ databases">
        <title>Paenibacillus sp. nov., isolated from surface-sterilized tissue of Thalictrum simplex L.</title>
        <authorList>
            <person name="Tuo L."/>
        </authorList>
    </citation>
    <scope>NUCLEOTIDE SEQUENCE [LARGE SCALE GENOMIC DNA]</scope>
    <source>
        <strain evidence="3 4">N2SHLJ1</strain>
    </source>
</reference>
<feature type="domain" description="Transcobalamin-like C-terminal" evidence="2">
    <location>
        <begin position="98"/>
        <end position="173"/>
    </location>
</feature>
<dbReference type="RefSeq" id="WP_131017205.1">
    <property type="nucleotide sequence ID" value="NZ_SIRE01000026.1"/>
</dbReference>
<keyword evidence="4" id="KW-1185">Reference proteome</keyword>
<evidence type="ECO:0000256" key="1">
    <source>
        <dbReference type="SAM" id="MobiDB-lite"/>
    </source>
</evidence>
<accession>A0A4Q9DJ28</accession>
<dbReference type="EMBL" id="SIRE01000026">
    <property type="protein sequence ID" value="TBL71340.1"/>
    <property type="molecule type" value="Genomic_DNA"/>
</dbReference>
<protein>
    <submittedName>
        <fullName evidence="3">DUF4430 domain-containing protein</fullName>
    </submittedName>
</protein>
<evidence type="ECO:0000259" key="2">
    <source>
        <dbReference type="Pfam" id="PF14478"/>
    </source>
</evidence>
<feature type="region of interest" description="Disordered" evidence="1">
    <location>
        <begin position="1"/>
        <end position="66"/>
    </location>
</feature>
<dbReference type="OrthoDB" id="2356646at2"/>
<dbReference type="Proteomes" id="UP000293142">
    <property type="component" value="Unassembled WGS sequence"/>
</dbReference>
<dbReference type="InterPro" id="IPR027954">
    <property type="entry name" value="Transcobalamin-like_C"/>
</dbReference>
<dbReference type="Gene3D" id="2.170.130.30">
    <property type="match status" value="1"/>
</dbReference>
<comment type="caution">
    <text evidence="3">The sequence shown here is derived from an EMBL/GenBank/DDBJ whole genome shotgun (WGS) entry which is preliminary data.</text>
</comment>
<sequence length="185" mass="18390">SPPAAAGPVGSGELLDPAAAPASARSGGGTAPPAAVTEPPAAASASGSGGQPVIAAPAGEAPPAAPVAEAKPAVQISIAGDKDKGSILAATSAEVKSGDTVFDVLQRTVREKKIQMEFRGKGSAVYVAGIDNLYEFDKGGKSGWLFRVNGTFSSKSAGAVTVQKGDRIEWLYTLDLGKDVGAKAD</sequence>
<feature type="compositionally biased region" description="Low complexity" evidence="1">
    <location>
        <begin position="17"/>
        <end position="66"/>
    </location>
</feature>
<proteinExistence type="predicted"/>
<evidence type="ECO:0000313" key="3">
    <source>
        <dbReference type="EMBL" id="TBL71340.1"/>
    </source>
</evidence>
<dbReference type="Pfam" id="PF14478">
    <property type="entry name" value="DUF4430"/>
    <property type="match status" value="1"/>
</dbReference>
<gene>
    <name evidence="3" type="ORF">EYB31_30050</name>
</gene>
<organism evidence="3 4">
    <name type="scientific">Paenibacillus thalictri</name>
    <dbReference type="NCBI Taxonomy" id="2527873"/>
    <lineage>
        <taxon>Bacteria</taxon>
        <taxon>Bacillati</taxon>
        <taxon>Bacillota</taxon>
        <taxon>Bacilli</taxon>
        <taxon>Bacillales</taxon>
        <taxon>Paenibacillaceae</taxon>
        <taxon>Paenibacillus</taxon>
    </lineage>
</organism>
<dbReference type="AlphaFoldDB" id="A0A4Q9DJ28"/>
<name>A0A4Q9DJ28_9BACL</name>
<evidence type="ECO:0000313" key="4">
    <source>
        <dbReference type="Proteomes" id="UP000293142"/>
    </source>
</evidence>
<feature type="non-terminal residue" evidence="3">
    <location>
        <position position="1"/>
    </location>
</feature>